<name>A0A180GAG1_PUCT1</name>
<feature type="compositionally biased region" description="Polar residues" evidence="1">
    <location>
        <begin position="1"/>
        <end position="11"/>
    </location>
</feature>
<feature type="non-terminal residue" evidence="2">
    <location>
        <position position="1"/>
    </location>
</feature>
<reference evidence="2" key="1">
    <citation type="submission" date="2009-11" db="EMBL/GenBank/DDBJ databases">
        <authorList>
            <consortium name="The Broad Institute Genome Sequencing Platform"/>
            <person name="Ward D."/>
            <person name="Feldgarden M."/>
            <person name="Earl A."/>
            <person name="Young S.K."/>
            <person name="Zeng Q."/>
            <person name="Koehrsen M."/>
            <person name="Alvarado L."/>
            <person name="Berlin A."/>
            <person name="Bochicchio J."/>
            <person name="Borenstein D."/>
            <person name="Chapman S.B."/>
            <person name="Chen Z."/>
            <person name="Engels R."/>
            <person name="Freedman E."/>
            <person name="Gellesch M."/>
            <person name="Goldberg J."/>
            <person name="Griggs A."/>
            <person name="Gujja S."/>
            <person name="Heilman E."/>
            <person name="Heiman D."/>
            <person name="Hepburn T."/>
            <person name="Howarth C."/>
            <person name="Jen D."/>
            <person name="Larson L."/>
            <person name="Lewis B."/>
            <person name="Mehta T."/>
            <person name="Park D."/>
            <person name="Pearson M."/>
            <person name="Roberts A."/>
            <person name="Saif S."/>
            <person name="Shea T."/>
            <person name="Shenoy N."/>
            <person name="Sisk P."/>
            <person name="Stolte C."/>
            <person name="Sykes S."/>
            <person name="Thomson T."/>
            <person name="Walk T."/>
            <person name="White J."/>
            <person name="Yandava C."/>
            <person name="Izard J."/>
            <person name="Baranova O.V."/>
            <person name="Blanton J.M."/>
            <person name="Tanner A.C."/>
            <person name="Dewhirst F.E."/>
            <person name="Haas B."/>
            <person name="Nusbaum C."/>
            <person name="Birren B."/>
        </authorList>
    </citation>
    <scope>NUCLEOTIDE SEQUENCE [LARGE SCALE GENOMIC DNA]</scope>
    <source>
        <strain evidence="2">1-1 BBBD Race 1</strain>
    </source>
</reference>
<protein>
    <submittedName>
        <fullName evidence="2 3">Uncharacterized protein</fullName>
    </submittedName>
</protein>
<evidence type="ECO:0000313" key="2">
    <source>
        <dbReference type="EMBL" id="OAV88913.1"/>
    </source>
</evidence>
<gene>
    <name evidence="2" type="ORF">PTTG_28873</name>
</gene>
<dbReference type="EnsemblFungi" id="PTTG_28873-t43_1">
    <property type="protein sequence ID" value="PTTG_28873-t43_1-p1"/>
    <property type="gene ID" value="PTTG_28873"/>
</dbReference>
<reference evidence="2" key="2">
    <citation type="submission" date="2016-05" db="EMBL/GenBank/DDBJ databases">
        <title>Comparative analysis highlights variable genome content of wheat rusts and divergence of the mating loci.</title>
        <authorList>
            <person name="Cuomo C.A."/>
            <person name="Bakkeren G."/>
            <person name="Szabo L."/>
            <person name="Khalil H."/>
            <person name="Joly D."/>
            <person name="Goldberg J."/>
            <person name="Young S."/>
            <person name="Zeng Q."/>
            <person name="Fellers J."/>
        </authorList>
    </citation>
    <scope>NUCLEOTIDE SEQUENCE [LARGE SCALE GENOMIC DNA]</scope>
    <source>
        <strain evidence="2">1-1 BBBD Race 1</strain>
    </source>
</reference>
<dbReference type="VEuPathDB" id="FungiDB:PTTG_28873"/>
<reference evidence="3" key="4">
    <citation type="submission" date="2025-05" db="UniProtKB">
        <authorList>
            <consortium name="EnsemblFungi"/>
        </authorList>
    </citation>
    <scope>IDENTIFICATION</scope>
    <source>
        <strain evidence="3">isolate 1-1 / race 1 (BBBD)</strain>
    </source>
</reference>
<proteinExistence type="predicted"/>
<dbReference type="EMBL" id="ADAS02000148">
    <property type="protein sequence ID" value="OAV88913.1"/>
    <property type="molecule type" value="Genomic_DNA"/>
</dbReference>
<evidence type="ECO:0000313" key="4">
    <source>
        <dbReference type="Proteomes" id="UP000005240"/>
    </source>
</evidence>
<feature type="region of interest" description="Disordered" evidence="1">
    <location>
        <begin position="1"/>
        <end position="73"/>
    </location>
</feature>
<dbReference type="AlphaFoldDB" id="A0A180GAG1"/>
<sequence>RRSASATNSTIHRPLRFRDHDVPKPLCTSSPRRPRARVCIRQPGPPGQRRDSLPSPDRCPPGPGRIARKQRRQPSLDPFLILWQKQYRYFACGRTPLRAPAYPGLYWSHELNR</sequence>
<accession>A0A180GAG1</accession>
<reference evidence="3 4" key="3">
    <citation type="journal article" date="2017" name="G3 (Bethesda)">
        <title>Comparative analysis highlights variable genome content of wheat rusts and divergence of the mating loci.</title>
        <authorList>
            <person name="Cuomo C.A."/>
            <person name="Bakkeren G."/>
            <person name="Khalil H.B."/>
            <person name="Panwar V."/>
            <person name="Joly D."/>
            <person name="Linning R."/>
            <person name="Sakthikumar S."/>
            <person name="Song X."/>
            <person name="Adiconis X."/>
            <person name="Fan L."/>
            <person name="Goldberg J.M."/>
            <person name="Levin J.Z."/>
            <person name="Young S."/>
            <person name="Zeng Q."/>
            <person name="Anikster Y."/>
            <person name="Bruce M."/>
            <person name="Wang M."/>
            <person name="Yin C."/>
            <person name="McCallum B."/>
            <person name="Szabo L.J."/>
            <person name="Hulbert S."/>
            <person name="Chen X."/>
            <person name="Fellers J.P."/>
        </authorList>
    </citation>
    <scope>NUCLEOTIDE SEQUENCE</scope>
    <source>
        <strain evidence="4">Isolate 1-1 / race 1 (BBBD)</strain>
        <strain evidence="3">isolate 1-1 / race 1 (BBBD)</strain>
    </source>
</reference>
<evidence type="ECO:0000313" key="3">
    <source>
        <dbReference type="EnsemblFungi" id="PTTG_28873-t43_1-p1"/>
    </source>
</evidence>
<evidence type="ECO:0000256" key="1">
    <source>
        <dbReference type="SAM" id="MobiDB-lite"/>
    </source>
</evidence>
<dbReference type="Proteomes" id="UP000005240">
    <property type="component" value="Unassembled WGS sequence"/>
</dbReference>
<keyword evidence="4" id="KW-1185">Reference proteome</keyword>
<organism evidence="2">
    <name type="scientific">Puccinia triticina (isolate 1-1 / race 1 (BBBD))</name>
    <name type="common">Brown leaf rust fungus</name>
    <dbReference type="NCBI Taxonomy" id="630390"/>
    <lineage>
        <taxon>Eukaryota</taxon>
        <taxon>Fungi</taxon>
        <taxon>Dikarya</taxon>
        <taxon>Basidiomycota</taxon>
        <taxon>Pucciniomycotina</taxon>
        <taxon>Pucciniomycetes</taxon>
        <taxon>Pucciniales</taxon>
        <taxon>Pucciniaceae</taxon>
        <taxon>Puccinia</taxon>
    </lineage>
</organism>